<evidence type="ECO:0000256" key="1">
    <source>
        <dbReference type="ARBA" id="ARBA00022475"/>
    </source>
</evidence>
<evidence type="ECO:0000313" key="6">
    <source>
        <dbReference type="EMBL" id="MBB4225695.1"/>
    </source>
</evidence>
<sequence length="68" mass="7597">MIETSFFGVYVPGLLLLAGGAMALAWWLRRLLSLIGAYRWIWHPALFDLGLYIVVLHALVRLTGAISI</sequence>
<evidence type="ECO:0000256" key="3">
    <source>
        <dbReference type="ARBA" id="ARBA00022989"/>
    </source>
</evidence>
<evidence type="ECO:0000256" key="2">
    <source>
        <dbReference type="ARBA" id="ARBA00022692"/>
    </source>
</evidence>
<keyword evidence="2 5" id="KW-0812">Transmembrane</keyword>
<comment type="caution">
    <text evidence="6">The sequence shown here is derived from an EMBL/GenBank/DDBJ whole genome shotgun (WGS) entry which is preliminary data.</text>
</comment>
<dbReference type="Proteomes" id="UP000524450">
    <property type="component" value="Unassembled WGS sequence"/>
</dbReference>
<accession>A0A840FZM8</accession>
<organism evidence="6 7">
    <name type="scientific">Variovorax guangxiensis</name>
    <dbReference type="NCBI Taxonomy" id="1775474"/>
    <lineage>
        <taxon>Bacteria</taxon>
        <taxon>Pseudomonadati</taxon>
        <taxon>Pseudomonadota</taxon>
        <taxon>Betaproteobacteria</taxon>
        <taxon>Burkholderiales</taxon>
        <taxon>Comamonadaceae</taxon>
        <taxon>Variovorax</taxon>
    </lineage>
</organism>
<evidence type="ECO:0000256" key="4">
    <source>
        <dbReference type="ARBA" id="ARBA00023136"/>
    </source>
</evidence>
<dbReference type="InterPro" id="IPR012451">
    <property type="entry name" value="DUF1656"/>
</dbReference>
<evidence type="ECO:0000256" key="5">
    <source>
        <dbReference type="SAM" id="Phobius"/>
    </source>
</evidence>
<keyword evidence="4 5" id="KW-0472">Membrane</keyword>
<feature type="transmembrane region" description="Helical" evidence="5">
    <location>
        <begin position="40"/>
        <end position="60"/>
    </location>
</feature>
<proteinExistence type="predicted"/>
<evidence type="ECO:0008006" key="8">
    <source>
        <dbReference type="Google" id="ProtNLM"/>
    </source>
</evidence>
<keyword evidence="3 5" id="KW-1133">Transmembrane helix</keyword>
<evidence type="ECO:0000313" key="7">
    <source>
        <dbReference type="Proteomes" id="UP000524450"/>
    </source>
</evidence>
<protein>
    <recommendedName>
        <fullName evidence="8">DUF1656 domain-containing protein</fullName>
    </recommendedName>
</protein>
<gene>
    <name evidence="6" type="ORF">GGD71_006508</name>
</gene>
<keyword evidence="1" id="KW-1003">Cell membrane</keyword>
<dbReference type="AlphaFoldDB" id="A0A840FZM8"/>
<reference evidence="6 7" key="1">
    <citation type="submission" date="2020-08" db="EMBL/GenBank/DDBJ databases">
        <title>Genomic Encyclopedia of Type Strains, Phase IV (KMG-V): Genome sequencing to study the core and pangenomes of soil and plant-associated prokaryotes.</title>
        <authorList>
            <person name="Whitman W."/>
        </authorList>
    </citation>
    <scope>NUCLEOTIDE SEQUENCE [LARGE SCALE GENOMIC DNA]</scope>
    <source>
        <strain evidence="6 7">34/80</strain>
    </source>
</reference>
<feature type="transmembrane region" description="Helical" evidence="5">
    <location>
        <begin position="7"/>
        <end position="28"/>
    </location>
</feature>
<dbReference type="Pfam" id="PF07869">
    <property type="entry name" value="DUF1656"/>
    <property type="match status" value="1"/>
</dbReference>
<name>A0A840FZM8_9BURK</name>
<dbReference type="RefSeq" id="WP_184642437.1">
    <property type="nucleotide sequence ID" value="NZ_JACIFZ010000014.1"/>
</dbReference>
<dbReference type="EMBL" id="JACIFZ010000014">
    <property type="protein sequence ID" value="MBB4225695.1"/>
    <property type="molecule type" value="Genomic_DNA"/>
</dbReference>